<keyword evidence="4" id="KW-1185">Reference proteome</keyword>
<gene>
    <name evidence="3" type="ORF">EDC57_2214</name>
</gene>
<protein>
    <submittedName>
        <fullName evidence="3">NADP-dependent 3-hydroxy acid dehydrogenase YdfG</fullName>
    </submittedName>
</protein>
<dbReference type="Gene3D" id="3.40.50.720">
    <property type="entry name" value="NAD(P)-binding Rossmann-like Domain"/>
    <property type="match status" value="1"/>
</dbReference>
<name>A0A3N1XSC4_9GAMM</name>
<dbReference type="Proteomes" id="UP000276634">
    <property type="component" value="Unassembled WGS sequence"/>
</dbReference>
<dbReference type="OrthoDB" id="9794387at2"/>
<dbReference type="EMBL" id="RJVI01000003">
    <property type="protein sequence ID" value="ROR29544.1"/>
    <property type="molecule type" value="Genomic_DNA"/>
</dbReference>
<evidence type="ECO:0000313" key="4">
    <source>
        <dbReference type="Proteomes" id="UP000276634"/>
    </source>
</evidence>
<dbReference type="InterPro" id="IPR002347">
    <property type="entry name" value="SDR_fam"/>
</dbReference>
<dbReference type="RefSeq" id="WP_123401959.1">
    <property type="nucleotide sequence ID" value="NZ_RJVI01000003.1"/>
</dbReference>
<dbReference type="PANTHER" id="PTHR42901">
    <property type="entry name" value="ALCOHOL DEHYDROGENASE"/>
    <property type="match status" value="1"/>
</dbReference>
<evidence type="ECO:0000256" key="1">
    <source>
        <dbReference type="ARBA" id="ARBA00006484"/>
    </source>
</evidence>
<dbReference type="InterPro" id="IPR020904">
    <property type="entry name" value="Sc_DH/Rdtase_CS"/>
</dbReference>
<dbReference type="SUPFAM" id="SSF51735">
    <property type="entry name" value="NAD(P)-binding Rossmann-fold domains"/>
    <property type="match status" value="1"/>
</dbReference>
<sequence length="251" mass="26103">MTAEAVAVVTGGGSGIGRALVRRLAAAGIPVLAVGRRQGPLEETAAADPGRIRPVAADVGTPEGRAAVAEAVGASPVRFLVHNAAVLEPVAPLAQVGLAAWRAHMAVNVEGPLFLTQALLGRLGGGRVLHVSSGAAHRPVPGWGAYCTAKAALHMIWQVLREELAAAGVAVGSVRPGVVDTPMQAEIRRQPRARFPVVDHFVALHRRGALRPPEEAAELLFRLLVEVPPQAFSAAEWDLDRDGARLRGAGP</sequence>
<dbReference type="PROSITE" id="PS00061">
    <property type="entry name" value="ADH_SHORT"/>
    <property type="match status" value="1"/>
</dbReference>
<dbReference type="PANTHER" id="PTHR42901:SF1">
    <property type="entry name" value="ALCOHOL DEHYDROGENASE"/>
    <property type="match status" value="1"/>
</dbReference>
<comment type="similarity">
    <text evidence="1">Belongs to the short-chain dehydrogenases/reductases (SDR) family.</text>
</comment>
<comment type="caution">
    <text evidence="3">The sequence shown here is derived from an EMBL/GenBank/DDBJ whole genome shotgun (WGS) entry which is preliminary data.</text>
</comment>
<evidence type="ECO:0000313" key="3">
    <source>
        <dbReference type="EMBL" id="ROR29544.1"/>
    </source>
</evidence>
<keyword evidence="2" id="KW-0560">Oxidoreductase</keyword>
<dbReference type="Pfam" id="PF00106">
    <property type="entry name" value="adh_short"/>
    <property type="match status" value="1"/>
</dbReference>
<proteinExistence type="inferred from homology"/>
<evidence type="ECO:0000256" key="2">
    <source>
        <dbReference type="ARBA" id="ARBA00023002"/>
    </source>
</evidence>
<reference evidence="3 4" key="1">
    <citation type="submission" date="2018-11" db="EMBL/GenBank/DDBJ databases">
        <title>Genomic Encyclopedia of Type Strains, Phase IV (KMG-IV): sequencing the most valuable type-strain genomes for metagenomic binning, comparative biology and taxonomic classification.</title>
        <authorList>
            <person name="Goeker M."/>
        </authorList>
    </citation>
    <scope>NUCLEOTIDE SEQUENCE [LARGE SCALE GENOMIC DNA]</scope>
    <source>
        <strain evidence="3 4">DSM 100275</strain>
    </source>
</reference>
<dbReference type="AlphaFoldDB" id="A0A3N1XSC4"/>
<organism evidence="3 4">
    <name type="scientific">Inmirania thermothiophila</name>
    <dbReference type="NCBI Taxonomy" id="1750597"/>
    <lineage>
        <taxon>Bacteria</taxon>
        <taxon>Pseudomonadati</taxon>
        <taxon>Pseudomonadota</taxon>
        <taxon>Gammaproteobacteria</taxon>
        <taxon>Chromatiales</taxon>
        <taxon>Ectothiorhodospiraceae</taxon>
        <taxon>Inmirania</taxon>
    </lineage>
</organism>
<dbReference type="PRINTS" id="PR00081">
    <property type="entry name" value="GDHRDH"/>
</dbReference>
<accession>A0A3N1XSC4</accession>
<dbReference type="GO" id="GO:0016491">
    <property type="term" value="F:oxidoreductase activity"/>
    <property type="evidence" value="ECO:0007669"/>
    <property type="project" value="UniProtKB-KW"/>
</dbReference>
<dbReference type="InterPro" id="IPR036291">
    <property type="entry name" value="NAD(P)-bd_dom_sf"/>
</dbReference>